<organism evidence="1 2">
    <name type="scientific">Flavobacterium bernardetii</name>
    <dbReference type="NCBI Taxonomy" id="2813823"/>
    <lineage>
        <taxon>Bacteria</taxon>
        <taxon>Pseudomonadati</taxon>
        <taxon>Bacteroidota</taxon>
        <taxon>Flavobacteriia</taxon>
        <taxon>Flavobacteriales</taxon>
        <taxon>Flavobacteriaceae</taxon>
        <taxon>Flavobacterium</taxon>
    </lineage>
</organism>
<dbReference type="Proteomes" id="UP000605990">
    <property type="component" value="Unassembled WGS sequence"/>
</dbReference>
<keyword evidence="2" id="KW-1185">Reference proteome</keyword>
<comment type="caution">
    <text evidence="1">The sequence shown here is derived from an EMBL/GenBank/DDBJ whole genome shotgun (WGS) entry which is preliminary data.</text>
</comment>
<reference evidence="1 2" key="1">
    <citation type="submission" date="2020-08" db="EMBL/GenBank/DDBJ databases">
        <title>Description of novel Flavobacterium F-408 isolate.</title>
        <authorList>
            <person name="Saticioglu I.B."/>
            <person name="Duman M."/>
            <person name="Altun S."/>
        </authorList>
    </citation>
    <scope>NUCLEOTIDE SEQUENCE [LARGE SCALE GENOMIC DNA]</scope>
    <source>
        <strain evidence="1 2">F-408</strain>
    </source>
</reference>
<protein>
    <submittedName>
        <fullName evidence="1">Uncharacterized protein</fullName>
    </submittedName>
</protein>
<sequence length="316" mass="37037">MKKIVVLLLVLFVSILGFSQDKKISGYFTTKELTKNYVDTIVNIKNYNIYLLKDLNPDSRYKKILTSLNEKFEISISKKDAKKYYYLEFESENRGALYAINKIPNDTILIAKVGENLGDYSKYKIMVGKPAIYLYPKVKSEISIKNDFKGKIMNTYPSYKNGWNVMAEPNGVLYNLDDKRTYNYLFWDGSYNFTKKHYNYENGFYVKKEDNITFLQEKLELLGLNNTEINDFIVYWLPELNKNEENFIHFWVNDNIDNSSILNINPKPETLLRIFMEFKVYNGEQKLPIQALTSTPRKGFTVVEWGGSNIDEPILK</sequence>
<name>A0ABR7IXC3_9FLAO</name>
<proteinExistence type="predicted"/>
<evidence type="ECO:0000313" key="2">
    <source>
        <dbReference type="Proteomes" id="UP000605990"/>
    </source>
</evidence>
<dbReference type="RefSeq" id="WP_166126213.1">
    <property type="nucleotide sequence ID" value="NZ_JAANOQ010000003.1"/>
</dbReference>
<evidence type="ECO:0000313" key="1">
    <source>
        <dbReference type="EMBL" id="MBC5834418.1"/>
    </source>
</evidence>
<dbReference type="EMBL" id="JACRUN010000002">
    <property type="protein sequence ID" value="MBC5834418.1"/>
    <property type="molecule type" value="Genomic_DNA"/>
</dbReference>
<gene>
    <name evidence="1" type="ORF">H8R27_05905</name>
</gene>
<accession>A0ABR7IXC3</accession>